<dbReference type="Proteomes" id="UP001055439">
    <property type="component" value="Chromosome 6"/>
</dbReference>
<evidence type="ECO:0000313" key="2">
    <source>
        <dbReference type="Proteomes" id="UP001055439"/>
    </source>
</evidence>
<dbReference type="OrthoDB" id="354304at2759"/>
<gene>
    <name evidence="1" type="ORF">MUK42_06367</name>
</gene>
<sequence>MRFDKVYSSPSLALGEGHCGRLPDRPCEDCHADCRMSTRIKMYTVYDYMSCQYMPKGVNIWVGQFVEGVMPKFICKVPGSPSRSIMQYLIFGARVCKAQVQNIFFSSSSELGFTVEKIQLSDALFEISQKRISYVLRITEFVNRTVLGLPEKSAVANTSIDQNESKELSHNS</sequence>
<reference evidence="1" key="1">
    <citation type="submission" date="2022-05" db="EMBL/GenBank/DDBJ databases">
        <title>The Musa troglodytarum L. genome provides insights into the mechanism of non-climacteric behaviour and enrichment of carotenoids.</title>
        <authorList>
            <person name="Wang J."/>
        </authorList>
    </citation>
    <scope>NUCLEOTIDE SEQUENCE</scope>
    <source>
        <tissue evidence="1">Leaf</tissue>
    </source>
</reference>
<protein>
    <submittedName>
        <fullName evidence="1">Uncharacterized protein</fullName>
    </submittedName>
</protein>
<name>A0A9E7GJ65_9LILI</name>
<accession>A0A9E7GJ65</accession>
<evidence type="ECO:0000313" key="1">
    <source>
        <dbReference type="EMBL" id="URE12078.1"/>
    </source>
</evidence>
<dbReference type="EMBL" id="CP097508">
    <property type="protein sequence ID" value="URE12078.1"/>
    <property type="molecule type" value="Genomic_DNA"/>
</dbReference>
<proteinExistence type="predicted"/>
<dbReference type="AlphaFoldDB" id="A0A9E7GJ65"/>
<keyword evidence="2" id="KW-1185">Reference proteome</keyword>
<organism evidence="1 2">
    <name type="scientific">Musa troglodytarum</name>
    <name type="common">fe'i banana</name>
    <dbReference type="NCBI Taxonomy" id="320322"/>
    <lineage>
        <taxon>Eukaryota</taxon>
        <taxon>Viridiplantae</taxon>
        <taxon>Streptophyta</taxon>
        <taxon>Embryophyta</taxon>
        <taxon>Tracheophyta</taxon>
        <taxon>Spermatophyta</taxon>
        <taxon>Magnoliopsida</taxon>
        <taxon>Liliopsida</taxon>
        <taxon>Zingiberales</taxon>
        <taxon>Musaceae</taxon>
        <taxon>Musa</taxon>
    </lineage>
</organism>